<proteinExistence type="predicted"/>
<keyword evidence="1" id="KW-0677">Repeat</keyword>
<feature type="repeat" description="PPR" evidence="2">
    <location>
        <begin position="131"/>
        <end position="161"/>
    </location>
</feature>
<dbReference type="GO" id="GO:0003723">
    <property type="term" value="F:RNA binding"/>
    <property type="evidence" value="ECO:0007669"/>
    <property type="project" value="InterPro"/>
</dbReference>
<sequence length="405" mass="44798">MGFTIPISPAKTTTTTTTTTITQFPENPKTLILEHCKTVKDVKQVHAHLIKTRLLYSPAVAQNLLESAAILLPEPMDYAVSIFHALNAPSSPAYNIMIRGFTVLAACGRLAELELGEWIGKHIEANGLEGNTTLMTSLVDMYAKCGCVDTARRLFDQMARRDVVAWSAMISGYSQASRCKEALLLFHEMQKADVEPNEVTMVSALSSCAFLGALETGKWVHSYIKKNLKLTVTLGTALVVFYAKCGSIDSAIEVFDRMPKKNAFSWTVLIQGLASNGQGKKALKLFKLMLKKNIEPNYVTFIGVLCACSHAGLVDEGRHFFVSMSRDFGIEPRIEHYGCMVDMFGLIEEAYQFIKNMPVKSNALIWRTMLASCRVYKNVEIGEELLKHVLDSNECPIGGMLIPPV</sequence>
<dbReference type="FunFam" id="1.25.40.10:FF:000090">
    <property type="entry name" value="Pentatricopeptide repeat-containing protein, chloroplastic"/>
    <property type="match status" value="1"/>
</dbReference>
<dbReference type="FunFam" id="1.25.40.10:FF:000436">
    <property type="entry name" value="Pentatricopeptide repeat-containing protein At5g39350 family"/>
    <property type="match status" value="1"/>
</dbReference>
<dbReference type="InterPro" id="IPR011990">
    <property type="entry name" value="TPR-like_helical_dom_sf"/>
</dbReference>
<evidence type="ECO:0008006" key="5">
    <source>
        <dbReference type="Google" id="ProtNLM"/>
    </source>
</evidence>
<evidence type="ECO:0000256" key="2">
    <source>
        <dbReference type="PROSITE-ProRule" id="PRU00708"/>
    </source>
</evidence>
<accession>A0AA88VBL8</accession>
<dbReference type="AlphaFoldDB" id="A0AA88VBL8"/>
<evidence type="ECO:0000256" key="1">
    <source>
        <dbReference type="ARBA" id="ARBA00022737"/>
    </source>
</evidence>
<evidence type="ECO:0000313" key="3">
    <source>
        <dbReference type="EMBL" id="KAK3005682.1"/>
    </source>
</evidence>
<dbReference type="NCBIfam" id="TIGR00756">
    <property type="entry name" value="PPR"/>
    <property type="match status" value="3"/>
</dbReference>
<dbReference type="Proteomes" id="UP001188597">
    <property type="component" value="Unassembled WGS sequence"/>
</dbReference>
<reference evidence="3" key="1">
    <citation type="submission" date="2022-12" db="EMBL/GenBank/DDBJ databases">
        <title>Draft genome assemblies for two species of Escallonia (Escalloniales).</title>
        <authorList>
            <person name="Chanderbali A."/>
            <person name="Dervinis C."/>
            <person name="Anghel I."/>
            <person name="Soltis D."/>
            <person name="Soltis P."/>
            <person name="Zapata F."/>
        </authorList>
    </citation>
    <scope>NUCLEOTIDE SEQUENCE</scope>
    <source>
        <strain evidence="3">UCBG64.0493</strain>
        <tissue evidence="3">Leaf</tissue>
    </source>
</reference>
<dbReference type="PROSITE" id="PS51375">
    <property type="entry name" value="PPR"/>
    <property type="match status" value="3"/>
</dbReference>
<name>A0AA88VBL8_9ASTE</name>
<dbReference type="PANTHER" id="PTHR47926">
    <property type="entry name" value="PENTATRICOPEPTIDE REPEAT-CONTAINING PROTEIN"/>
    <property type="match status" value="1"/>
</dbReference>
<dbReference type="PANTHER" id="PTHR47926:SF458">
    <property type="entry name" value="PENTATRICOPEPTIDE REPEAT-CONTAINING PROTEIN"/>
    <property type="match status" value="1"/>
</dbReference>
<dbReference type="EMBL" id="JAVXUP010002095">
    <property type="protein sequence ID" value="KAK3005682.1"/>
    <property type="molecule type" value="Genomic_DNA"/>
</dbReference>
<feature type="repeat" description="PPR" evidence="2">
    <location>
        <begin position="162"/>
        <end position="196"/>
    </location>
</feature>
<feature type="repeat" description="PPR" evidence="2">
    <location>
        <begin position="262"/>
        <end position="296"/>
    </location>
</feature>
<gene>
    <name evidence="3" type="ORF">RJ639_016546</name>
</gene>
<dbReference type="Gene3D" id="1.25.40.10">
    <property type="entry name" value="Tetratricopeptide repeat domain"/>
    <property type="match status" value="2"/>
</dbReference>
<keyword evidence="4" id="KW-1185">Reference proteome</keyword>
<dbReference type="InterPro" id="IPR046960">
    <property type="entry name" value="PPR_At4g14850-like_plant"/>
</dbReference>
<dbReference type="InterPro" id="IPR002885">
    <property type="entry name" value="PPR_rpt"/>
</dbReference>
<evidence type="ECO:0000313" key="4">
    <source>
        <dbReference type="Proteomes" id="UP001188597"/>
    </source>
</evidence>
<dbReference type="Pfam" id="PF13041">
    <property type="entry name" value="PPR_2"/>
    <property type="match status" value="2"/>
</dbReference>
<protein>
    <recommendedName>
        <fullName evidence="5">Pentatricopeptide repeat-containing protein</fullName>
    </recommendedName>
</protein>
<organism evidence="3 4">
    <name type="scientific">Escallonia herrerae</name>
    <dbReference type="NCBI Taxonomy" id="1293975"/>
    <lineage>
        <taxon>Eukaryota</taxon>
        <taxon>Viridiplantae</taxon>
        <taxon>Streptophyta</taxon>
        <taxon>Embryophyta</taxon>
        <taxon>Tracheophyta</taxon>
        <taxon>Spermatophyta</taxon>
        <taxon>Magnoliopsida</taxon>
        <taxon>eudicotyledons</taxon>
        <taxon>Gunneridae</taxon>
        <taxon>Pentapetalae</taxon>
        <taxon>asterids</taxon>
        <taxon>campanulids</taxon>
        <taxon>Escalloniales</taxon>
        <taxon>Escalloniaceae</taxon>
        <taxon>Escallonia</taxon>
    </lineage>
</organism>
<comment type="caution">
    <text evidence="3">The sequence shown here is derived from an EMBL/GenBank/DDBJ whole genome shotgun (WGS) entry which is preliminary data.</text>
</comment>
<dbReference type="GO" id="GO:0009451">
    <property type="term" value="P:RNA modification"/>
    <property type="evidence" value="ECO:0007669"/>
    <property type="project" value="InterPro"/>
</dbReference>